<dbReference type="PANTHER" id="PTHR43520:SF8">
    <property type="entry name" value="P-TYPE CU(+) TRANSPORTER"/>
    <property type="match status" value="1"/>
</dbReference>
<accession>A0A5J4PHM8</accession>
<protein>
    <submittedName>
        <fullName evidence="3">Copper-transporting ATPase PacS</fullName>
    </submittedName>
</protein>
<dbReference type="GO" id="GO:0055070">
    <property type="term" value="P:copper ion homeostasis"/>
    <property type="evidence" value="ECO:0007669"/>
    <property type="project" value="TreeGrafter"/>
</dbReference>
<feature type="non-terminal residue" evidence="3">
    <location>
        <position position="1"/>
    </location>
</feature>
<evidence type="ECO:0000313" key="3">
    <source>
        <dbReference type="EMBL" id="KAA6308967.1"/>
    </source>
</evidence>
<evidence type="ECO:0000256" key="1">
    <source>
        <dbReference type="ARBA" id="ARBA00022967"/>
    </source>
</evidence>
<name>A0A5J4PHM8_9ZZZZ</name>
<feature type="transmembrane region" description="Helical" evidence="2">
    <location>
        <begin position="12"/>
        <end position="29"/>
    </location>
</feature>
<sequence>AKLGRCNMDTLIALSTSIAFLFSVFNTFFPDFWYKRGIEPHVYYEAAIIIIAFVLTGKLIEERAKSNVLI</sequence>
<dbReference type="GO" id="GO:0043682">
    <property type="term" value="F:P-type divalent copper transporter activity"/>
    <property type="evidence" value="ECO:0007669"/>
    <property type="project" value="TreeGrafter"/>
</dbReference>
<organism evidence="3">
    <name type="scientific">termite gut metagenome</name>
    <dbReference type="NCBI Taxonomy" id="433724"/>
    <lineage>
        <taxon>unclassified sequences</taxon>
        <taxon>metagenomes</taxon>
        <taxon>organismal metagenomes</taxon>
    </lineage>
</organism>
<keyword evidence="1" id="KW-1278">Translocase</keyword>
<dbReference type="GO" id="GO:0005507">
    <property type="term" value="F:copper ion binding"/>
    <property type="evidence" value="ECO:0007669"/>
    <property type="project" value="TreeGrafter"/>
</dbReference>
<keyword evidence="2" id="KW-1133">Transmembrane helix</keyword>
<keyword evidence="2" id="KW-0812">Transmembrane</keyword>
<dbReference type="EMBL" id="SNRY01008202">
    <property type="protein sequence ID" value="KAA6308967.1"/>
    <property type="molecule type" value="Genomic_DNA"/>
</dbReference>
<gene>
    <name evidence="3" type="ORF">EZS27_039463</name>
</gene>
<feature type="transmembrane region" description="Helical" evidence="2">
    <location>
        <begin position="41"/>
        <end position="60"/>
    </location>
</feature>
<reference evidence="3" key="1">
    <citation type="submission" date="2019-03" db="EMBL/GenBank/DDBJ databases">
        <title>Single cell metagenomics reveals metabolic interactions within the superorganism composed of flagellate Streblomastix strix and complex community of Bacteroidetes bacteria on its surface.</title>
        <authorList>
            <person name="Treitli S.C."/>
            <person name="Kolisko M."/>
            <person name="Husnik F."/>
            <person name="Keeling P."/>
            <person name="Hampl V."/>
        </authorList>
    </citation>
    <scope>NUCLEOTIDE SEQUENCE</scope>
    <source>
        <strain evidence="3">STM</strain>
    </source>
</reference>
<comment type="caution">
    <text evidence="3">The sequence shown here is derived from an EMBL/GenBank/DDBJ whole genome shotgun (WGS) entry which is preliminary data.</text>
</comment>
<keyword evidence="2" id="KW-0472">Membrane</keyword>
<dbReference type="GO" id="GO:0016020">
    <property type="term" value="C:membrane"/>
    <property type="evidence" value="ECO:0007669"/>
    <property type="project" value="TreeGrafter"/>
</dbReference>
<proteinExistence type="predicted"/>
<dbReference type="PANTHER" id="PTHR43520">
    <property type="entry name" value="ATP7, ISOFORM B"/>
    <property type="match status" value="1"/>
</dbReference>
<dbReference type="AlphaFoldDB" id="A0A5J4PHM8"/>
<evidence type="ECO:0000256" key="2">
    <source>
        <dbReference type="SAM" id="Phobius"/>
    </source>
</evidence>